<protein>
    <recommendedName>
        <fullName evidence="14">Crossover junction endonuclease MUS81</fullName>
        <ecNumber evidence="14">3.1.22.-</ecNumber>
    </recommendedName>
</protein>
<feature type="region of interest" description="Disordered" evidence="15">
    <location>
        <begin position="78"/>
        <end position="109"/>
    </location>
</feature>
<evidence type="ECO:0000313" key="17">
    <source>
        <dbReference type="EMBL" id="EGG11949.1"/>
    </source>
</evidence>
<dbReference type="SUPFAM" id="SSF47802">
    <property type="entry name" value="DNA polymerase beta, N-terminal domain-like"/>
    <property type="match status" value="1"/>
</dbReference>
<feature type="compositionally biased region" description="Polar residues" evidence="15">
    <location>
        <begin position="342"/>
        <end position="356"/>
    </location>
</feature>
<evidence type="ECO:0000256" key="13">
    <source>
        <dbReference type="ARBA" id="ARBA00023254"/>
    </source>
</evidence>
<dbReference type="EC" id="3.1.22.-" evidence="14"/>
<dbReference type="Gene3D" id="3.40.50.10130">
    <property type="match status" value="1"/>
</dbReference>
<keyword evidence="8 14" id="KW-0378">Hydrolase</keyword>
<keyword evidence="6 14" id="KW-0255">Endonuclease</keyword>
<dbReference type="FunFam" id="3.40.50.10130:FF:000003">
    <property type="entry name" value="Crossover junction endonuclease MUS81"/>
    <property type="match status" value="1"/>
</dbReference>
<feature type="region of interest" description="Disordered" evidence="15">
    <location>
        <begin position="497"/>
        <end position="605"/>
    </location>
</feature>
<dbReference type="InParanoid" id="F4R6X8"/>
<evidence type="ECO:0000259" key="16">
    <source>
        <dbReference type="SMART" id="SM00891"/>
    </source>
</evidence>
<comment type="cofactor">
    <cofactor evidence="1 14">
        <name>Mg(2+)</name>
        <dbReference type="ChEBI" id="CHEBI:18420"/>
    </cofactor>
</comment>
<dbReference type="STRING" id="747676.F4R6X8"/>
<dbReference type="InterPro" id="IPR006166">
    <property type="entry name" value="ERCC4_domain"/>
</dbReference>
<dbReference type="GO" id="GO:0008821">
    <property type="term" value="F:crossover junction DNA endonuclease activity"/>
    <property type="evidence" value="ECO:0007669"/>
    <property type="project" value="UniProtKB-UniRule"/>
</dbReference>
<dbReference type="GO" id="GO:0000712">
    <property type="term" value="P:resolution of meiotic recombination intermediates"/>
    <property type="evidence" value="ECO:0007669"/>
    <property type="project" value="TreeGrafter"/>
</dbReference>
<evidence type="ECO:0000256" key="3">
    <source>
        <dbReference type="ARBA" id="ARBA00010015"/>
    </source>
</evidence>
<dbReference type="Gene3D" id="1.10.150.110">
    <property type="entry name" value="DNA polymerase beta, N-terminal domain-like"/>
    <property type="match status" value="1"/>
</dbReference>
<dbReference type="GO" id="GO:0031573">
    <property type="term" value="P:mitotic intra-S DNA damage checkpoint signaling"/>
    <property type="evidence" value="ECO:0007669"/>
    <property type="project" value="TreeGrafter"/>
</dbReference>
<dbReference type="GO" id="GO:0005634">
    <property type="term" value="C:nucleus"/>
    <property type="evidence" value="ECO:0007669"/>
    <property type="project" value="UniProtKB-SubCell"/>
</dbReference>
<reference evidence="18" key="1">
    <citation type="journal article" date="2011" name="Proc. Natl. Acad. Sci. U.S.A.">
        <title>Obligate biotrophy features unraveled by the genomic analysis of rust fungi.</title>
        <authorList>
            <person name="Duplessis S."/>
            <person name="Cuomo C.A."/>
            <person name="Lin Y.-C."/>
            <person name="Aerts A."/>
            <person name="Tisserant E."/>
            <person name="Veneault-Fourrey C."/>
            <person name="Joly D.L."/>
            <person name="Hacquard S."/>
            <person name="Amselem J."/>
            <person name="Cantarel B.L."/>
            <person name="Chiu R."/>
            <person name="Coutinho P.M."/>
            <person name="Feau N."/>
            <person name="Field M."/>
            <person name="Frey P."/>
            <person name="Gelhaye E."/>
            <person name="Goldberg J."/>
            <person name="Grabherr M.G."/>
            <person name="Kodira C.D."/>
            <person name="Kohler A."/>
            <person name="Kuees U."/>
            <person name="Lindquist E.A."/>
            <person name="Lucas S.M."/>
            <person name="Mago R."/>
            <person name="Mauceli E."/>
            <person name="Morin E."/>
            <person name="Murat C."/>
            <person name="Pangilinan J.L."/>
            <person name="Park R."/>
            <person name="Pearson M."/>
            <person name="Quesneville H."/>
            <person name="Rouhier N."/>
            <person name="Sakthikumar S."/>
            <person name="Salamov A.A."/>
            <person name="Schmutz J."/>
            <person name="Selles B."/>
            <person name="Shapiro H."/>
            <person name="Tanguay P."/>
            <person name="Tuskan G.A."/>
            <person name="Henrissat B."/>
            <person name="Van de Peer Y."/>
            <person name="Rouze P."/>
            <person name="Ellis J.G."/>
            <person name="Dodds P.N."/>
            <person name="Schein J.E."/>
            <person name="Zhong S."/>
            <person name="Hamelin R.C."/>
            <person name="Grigoriev I.V."/>
            <person name="Szabo L.J."/>
            <person name="Martin F."/>
        </authorList>
    </citation>
    <scope>NUCLEOTIDE SEQUENCE [LARGE SCALE GENOMIC DNA]</scope>
    <source>
        <strain evidence="18">98AG31 / pathotype 3-4-7</strain>
    </source>
</reference>
<dbReference type="FunCoup" id="F4R6X8">
    <property type="interactions" value="109"/>
</dbReference>
<evidence type="ECO:0000256" key="7">
    <source>
        <dbReference type="ARBA" id="ARBA00022763"/>
    </source>
</evidence>
<dbReference type="InterPro" id="IPR047416">
    <property type="entry name" value="XPF_nuclease_Mus81"/>
</dbReference>
<dbReference type="PANTHER" id="PTHR13451">
    <property type="entry name" value="CLASS II CROSSOVER JUNCTION ENDONUCLEASE MUS81"/>
    <property type="match status" value="1"/>
</dbReference>
<dbReference type="GO" id="GO:0000727">
    <property type="term" value="P:double-strand break repair via break-induced replication"/>
    <property type="evidence" value="ECO:0007669"/>
    <property type="project" value="UniProtKB-UniRule"/>
</dbReference>
<evidence type="ECO:0000256" key="12">
    <source>
        <dbReference type="ARBA" id="ARBA00023242"/>
    </source>
</evidence>
<evidence type="ECO:0000313" key="18">
    <source>
        <dbReference type="Proteomes" id="UP000001072"/>
    </source>
</evidence>
<keyword evidence="4 14" id="KW-0540">Nuclease</keyword>
<comment type="subcellular location">
    <subcellularLocation>
        <location evidence="2 14">Nucleus</location>
    </subcellularLocation>
</comment>
<comment type="function">
    <text evidence="14">Interacts with EME1 to form a DNA structure-specific endonuclease with substrate preference for branched DNA structures with a 5'-end at the branch nick. Typical substrates include 3'-flap structures, D-loops, replication forks and nicked Holliday junctions. May be required in mitosis for the processing of stalled or collapsed replication fork intermediates. May be required in meiosis for the repair of meiosis-specific double strand breaks subsequent to single-end invasion (SEI).</text>
</comment>
<dbReference type="SMART" id="SM00891">
    <property type="entry name" value="ERCC4"/>
    <property type="match status" value="1"/>
</dbReference>
<dbReference type="CDD" id="cd21036">
    <property type="entry name" value="WH_MUS81"/>
    <property type="match status" value="1"/>
</dbReference>
<dbReference type="Gene3D" id="1.10.10.10">
    <property type="entry name" value="Winged helix-like DNA-binding domain superfamily/Winged helix DNA-binding domain"/>
    <property type="match status" value="1"/>
</dbReference>
<dbReference type="InterPro" id="IPR010996">
    <property type="entry name" value="HHH_MUS81"/>
</dbReference>
<dbReference type="EMBL" id="GL883091">
    <property type="protein sequence ID" value="EGG11949.1"/>
    <property type="molecule type" value="Genomic_DNA"/>
</dbReference>
<sequence>MPPKKGPNSQWADWIVEEANLASEKNSRAADVYNKAARALRACPHLLNHPKEAKDLNGIGDKIVAIITRRLENICRDEDRPFPRQVPLQEPQAGPSGTKQSQRRKKPAGLTAAELALDDPSDGELPVKAKKARVTKPYTPKPRDGAWGILAALYSFCEPLDQKKFSSRETIIETGQKYSNLSYGSDSGDGKKAAWSSAMSVQLLTSLEESQSLTFFFVFLTSAILKKHQLVVVHATLRPMRYALTRAGFELATAIAATEGIPLIELVAEICAAEPEILPANRSPSPPTLLKRKSSVDASSLRWVEDVRNKSQRIALDEDLREASSILGVNHATSSNLTLQDAAQKPTTTKSHSAPQVPQKRSHADSVDLKVKRAATGARAHVYREPEPGPSVDSLGALRFQFSYLDKNDVRVKTSKEAEVQHTDEEELFKVEFCTRQRLHPFKIKAIVQEARLERVLGPEGATMMGWLRKEKTIPICPGFVEALAGVSQPKPVIGRALGADRLTKDRSTGSSRSKTMESSSSRGEFGIPTVPAPRSGTHPINSLPQNVPSTSSAPLIRASSSAGVSQQSSNQKDEPGPSSTSQAPRPRPRASFATANTIPSGLAKPRASIGTMSMIAMTVQPETWPAGSYTISLIIDNREVKSKGDRAGIYNLCVTKAQALNKRESEEIKVEQRALAVGDAIWIAVHKSTGKEVVLDSIVERKRLDDLCASILDTRYHEQKARLMNSGLRDKIYLVEEFNSQANRIQWGKQIETSKVEMMVVSNCHLHETADWKASVDYLMMRTEVLNTLHKTIDLSVIPDRHVDRKNYLPLLAQLRSNKPDQYWVTSYCVFHSLNDKSSNLTINHIWARMINSIKGMSPEKVLDFVQRWESPRVFWDEYKLQLSNQESMKTKPENWIEDEMNKTFRRIGPTLSERIWKMFNEKAYGNLK</sequence>
<evidence type="ECO:0000256" key="11">
    <source>
        <dbReference type="ARBA" id="ARBA00023204"/>
    </source>
</evidence>
<dbReference type="InterPro" id="IPR027421">
    <property type="entry name" value="DNA_pol_lamdba_lyase_dom_sf"/>
</dbReference>
<evidence type="ECO:0000256" key="1">
    <source>
        <dbReference type="ARBA" id="ARBA00001946"/>
    </source>
</evidence>
<dbReference type="GeneID" id="18929280"/>
<gene>
    <name evidence="17" type="ORF">MELLADRAFT_59062</name>
</gene>
<organism evidence="18">
    <name type="scientific">Melampsora larici-populina (strain 98AG31 / pathotype 3-4-7)</name>
    <name type="common">Poplar leaf rust fungus</name>
    <dbReference type="NCBI Taxonomy" id="747676"/>
    <lineage>
        <taxon>Eukaryota</taxon>
        <taxon>Fungi</taxon>
        <taxon>Dikarya</taxon>
        <taxon>Basidiomycota</taxon>
        <taxon>Pucciniomycotina</taxon>
        <taxon>Pucciniomycetes</taxon>
        <taxon>Pucciniales</taxon>
        <taxon>Melampsoraceae</taxon>
        <taxon>Melampsora</taxon>
    </lineage>
</organism>
<dbReference type="InterPro" id="IPR011335">
    <property type="entry name" value="Restrct_endonuc-II-like"/>
</dbReference>
<dbReference type="VEuPathDB" id="FungiDB:MELLADRAFT_59062"/>
<dbReference type="CDD" id="cd20074">
    <property type="entry name" value="XPF_nuclease_Mus81"/>
    <property type="match status" value="1"/>
</dbReference>
<dbReference type="OrthoDB" id="5963188at2759"/>
<dbReference type="GO" id="GO:0048257">
    <property type="term" value="F:3'-flap endonuclease activity"/>
    <property type="evidence" value="ECO:0007669"/>
    <property type="project" value="TreeGrafter"/>
</dbReference>
<feature type="compositionally biased region" description="Low complexity" evidence="15">
    <location>
        <begin position="559"/>
        <end position="570"/>
    </location>
</feature>
<keyword evidence="13" id="KW-0469">Meiosis</keyword>
<dbReference type="KEGG" id="mlr:MELLADRAFT_59062"/>
<keyword evidence="5 14" id="KW-0479">Metal-binding</keyword>
<evidence type="ECO:0000256" key="10">
    <source>
        <dbReference type="ARBA" id="ARBA00023172"/>
    </source>
</evidence>
<dbReference type="GO" id="GO:0003677">
    <property type="term" value="F:DNA binding"/>
    <property type="evidence" value="ECO:0007669"/>
    <property type="project" value="UniProtKB-UniRule"/>
</dbReference>
<keyword evidence="18" id="KW-1185">Reference proteome</keyword>
<dbReference type="InterPro" id="IPR042530">
    <property type="entry name" value="EME1/EME2_C"/>
</dbReference>
<comment type="subunit">
    <text evidence="14">Interacts with EME1.</text>
</comment>
<feature type="region of interest" description="Disordered" evidence="15">
    <location>
        <begin position="342"/>
        <end position="367"/>
    </location>
</feature>
<dbReference type="GO" id="GO:0006308">
    <property type="term" value="P:DNA catabolic process"/>
    <property type="evidence" value="ECO:0007669"/>
    <property type="project" value="UniProtKB-UniRule"/>
</dbReference>
<dbReference type="GO" id="GO:0046872">
    <property type="term" value="F:metal ion binding"/>
    <property type="evidence" value="ECO:0007669"/>
    <property type="project" value="UniProtKB-UniRule"/>
</dbReference>
<dbReference type="PANTHER" id="PTHR13451:SF0">
    <property type="entry name" value="CROSSOVER JUNCTION ENDONUCLEASE MUS81"/>
    <property type="match status" value="1"/>
</dbReference>
<dbReference type="Gene3D" id="1.10.150.670">
    <property type="entry name" value="Crossover junction endonuclease EME1, DNA-binding domain"/>
    <property type="match status" value="1"/>
</dbReference>
<evidence type="ECO:0000256" key="9">
    <source>
        <dbReference type="ARBA" id="ARBA00022842"/>
    </source>
</evidence>
<proteinExistence type="inferred from homology"/>
<keyword evidence="11 14" id="KW-0234">DNA repair</keyword>
<dbReference type="Pfam" id="PF14716">
    <property type="entry name" value="HHH_8"/>
    <property type="match status" value="1"/>
</dbReference>
<evidence type="ECO:0000256" key="2">
    <source>
        <dbReference type="ARBA" id="ARBA00004123"/>
    </source>
</evidence>
<evidence type="ECO:0000256" key="5">
    <source>
        <dbReference type="ARBA" id="ARBA00022723"/>
    </source>
</evidence>
<dbReference type="eggNOG" id="KOG2379">
    <property type="taxonomic scope" value="Eukaryota"/>
</dbReference>
<dbReference type="Proteomes" id="UP000001072">
    <property type="component" value="Unassembled WGS sequence"/>
</dbReference>
<dbReference type="AlphaFoldDB" id="F4R6X8"/>
<dbReference type="InterPro" id="IPR036388">
    <property type="entry name" value="WH-like_DNA-bd_sf"/>
</dbReference>
<keyword evidence="9 14" id="KW-0460">Magnesium</keyword>
<keyword evidence="10 14" id="KW-0233">DNA recombination</keyword>
<name>F4R6X8_MELLP</name>
<dbReference type="InterPro" id="IPR047417">
    <property type="entry name" value="WHD_MUS81"/>
</dbReference>
<dbReference type="GO" id="GO:0048476">
    <property type="term" value="C:Holliday junction resolvase complex"/>
    <property type="evidence" value="ECO:0007669"/>
    <property type="project" value="UniProtKB-UniRule"/>
</dbReference>
<dbReference type="HOGENOM" id="CLU_300734_0_0_1"/>
<dbReference type="InterPro" id="IPR033309">
    <property type="entry name" value="Mus81"/>
</dbReference>
<accession>F4R6X8</accession>
<evidence type="ECO:0000256" key="4">
    <source>
        <dbReference type="ARBA" id="ARBA00022722"/>
    </source>
</evidence>
<dbReference type="Pfam" id="PF02732">
    <property type="entry name" value="ERCC4"/>
    <property type="match status" value="1"/>
</dbReference>
<keyword evidence="7 14" id="KW-0227">DNA damage</keyword>
<evidence type="ECO:0000256" key="6">
    <source>
        <dbReference type="ARBA" id="ARBA00022759"/>
    </source>
</evidence>
<dbReference type="RefSeq" id="XP_007404324.1">
    <property type="nucleotide sequence ID" value="XM_007404262.1"/>
</dbReference>
<evidence type="ECO:0000256" key="14">
    <source>
        <dbReference type="RuleBase" id="RU369042"/>
    </source>
</evidence>
<evidence type="ECO:0000256" key="15">
    <source>
        <dbReference type="SAM" id="MobiDB-lite"/>
    </source>
</evidence>
<dbReference type="SUPFAM" id="SSF52980">
    <property type="entry name" value="Restriction endonuclease-like"/>
    <property type="match status" value="1"/>
</dbReference>
<feature type="compositionally biased region" description="Polar residues" evidence="15">
    <location>
        <begin position="539"/>
        <end position="554"/>
    </location>
</feature>
<feature type="compositionally biased region" description="Low complexity" evidence="15">
    <location>
        <begin position="509"/>
        <end position="525"/>
    </location>
</feature>
<evidence type="ECO:0000256" key="8">
    <source>
        <dbReference type="ARBA" id="ARBA00022801"/>
    </source>
</evidence>
<comment type="similarity">
    <text evidence="3 14">Belongs to the XPF family.</text>
</comment>
<keyword evidence="12 14" id="KW-0539">Nucleus</keyword>
<feature type="domain" description="ERCC4" evidence="16">
    <location>
        <begin position="633"/>
        <end position="740"/>
    </location>
</feature>